<dbReference type="KEGG" id="vg:29059233"/>
<dbReference type="EMBL" id="KX078569">
    <property type="protein sequence ID" value="ANM46453.1"/>
    <property type="molecule type" value="Genomic_DNA"/>
</dbReference>
<gene>
    <name evidence="3" type="ORF">MP1_gp0200</name>
</gene>
<dbReference type="InterPro" id="IPR059055">
    <property type="entry name" value="Inh_C"/>
</dbReference>
<evidence type="ECO:0000259" key="2">
    <source>
        <dbReference type="Pfam" id="PF26098"/>
    </source>
</evidence>
<reference evidence="3 4" key="1">
    <citation type="submission" date="2016-04" db="EMBL/GenBank/DDBJ databases">
        <title>Comparative genomics of Morganella phages MP1 and MP2 define new clades among the T4 and T7-like Viruses.</title>
        <authorList>
            <person name="Pinto G."/>
            <person name="Oliveira A."/>
            <person name="Malgorzata L."/>
            <person name="Kropinski A."/>
            <person name="Azeredo J."/>
        </authorList>
    </citation>
    <scope>NUCLEOTIDE SEQUENCE [LARGE SCALE GENOMIC DNA]</scope>
</reference>
<dbReference type="Pfam" id="PF26098">
    <property type="entry name" value="Phage_Inh_C"/>
    <property type="match status" value="1"/>
</dbReference>
<organism evidence="3 4">
    <name type="scientific">Morganella phage vB_MmoM_MP1</name>
    <dbReference type="NCBI Taxonomy" id="1852628"/>
    <lineage>
        <taxon>Viruses</taxon>
        <taxon>Duplodnaviria</taxon>
        <taxon>Heunggongvirae</taxon>
        <taxon>Uroviricota</taxon>
        <taxon>Caudoviricetes</taxon>
        <taxon>Pantevenvirales</taxon>
        <taxon>Straboviridae</taxon>
        <taxon>Gualtarvirus</taxon>
        <taxon>Gualtarvirus mp1</taxon>
    </lineage>
</organism>
<dbReference type="GeneID" id="29059233"/>
<dbReference type="OrthoDB" id="8009at10239"/>
<dbReference type="RefSeq" id="YP_009280058.1">
    <property type="nucleotide sequence ID" value="NC_031020.1"/>
</dbReference>
<feature type="domain" description="Inh N-terminal" evidence="1">
    <location>
        <begin position="3"/>
        <end position="56"/>
    </location>
</feature>
<evidence type="ECO:0000313" key="3">
    <source>
        <dbReference type="EMBL" id="ANM46453.1"/>
    </source>
</evidence>
<protein>
    <submittedName>
        <fullName evidence="3">Inhibitor of prohead protease</fullName>
    </submittedName>
</protein>
<feature type="domain" description="Inh C-terminal" evidence="2">
    <location>
        <begin position="179"/>
        <end position="240"/>
    </location>
</feature>
<evidence type="ECO:0000259" key="1">
    <source>
        <dbReference type="Pfam" id="PF26097"/>
    </source>
</evidence>
<dbReference type="GO" id="GO:0008233">
    <property type="term" value="F:peptidase activity"/>
    <property type="evidence" value="ECO:0007669"/>
    <property type="project" value="UniProtKB-KW"/>
</dbReference>
<keyword evidence="3" id="KW-0645">Protease</keyword>
<dbReference type="GO" id="GO:0006508">
    <property type="term" value="P:proteolysis"/>
    <property type="evidence" value="ECO:0007669"/>
    <property type="project" value="UniProtKB-KW"/>
</dbReference>
<proteinExistence type="predicted"/>
<dbReference type="InterPro" id="IPR059054">
    <property type="entry name" value="Inh_N"/>
</dbReference>
<sequence>MKIDQEYIDSIVEEQDNGNITKQEAKIMLADYAKESFNFDVKRTKTFDNMVKDIKEYVENYVEEPTADDGNGLSITDLIEAADQKDGKSVFNEAKPEALDLIDTLVHKGPIPEPVELPYKGEEVKIVPLTTQVTPVESVQKVSETIKEEEKTQPDVAQGSYVLPDSFTPTIMLIGRAPGFYTLSWWIYKWILENEDWKERPDSCPEYSAINILKSLIYFINRDGQVRIRETRNSSYAILK</sequence>
<accession>A0A192YAB9</accession>
<dbReference type="Pfam" id="PF26097">
    <property type="entry name" value="Phage_Inh_N"/>
    <property type="match status" value="1"/>
</dbReference>
<evidence type="ECO:0000313" key="4">
    <source>
        <dbReference type="Proteomes" id="UP000203816"/>
    </source>
</evidence>
<keyword evidence="4" id="KW-1185">Reference proteome</keyword>
<name>A0A192YAB9_9CAUD</name>
<keyword evidence="3" id="KW-0378">Hydrolase</keyword>
<dbReference type="Proteomes" id="UP000203816">
    <property type="component" value="Segment"/>
</dbReference>